<proteinExistence type="predicted"/>
<reference evidence="2" key="1">
    <citation type="submission" date="2015-12" db="EMBL/GenBank/DDBJ databases">
        <title>Update maize B73 reference genome by single molecule sequencing technologies.</title>
        <authorList>
            <consortium name="Maize Genome Sequencing Project"/>
            <person name="Ware D."/>
        </authorList>
    </citation>
    <scope>NUCLEOTIDE SEQUENCE</scope>
    <source>
        <tissue evidence="2">Seedling</tissue>
    </source>
</reference>
<dbReference type="InParanoid" id="A0A1D6LDB1"/>
<gene>
    <name evidence="2" type="ORF">ZEAMMB73_Zm00001d034967</name>
</gene>
<dbReference type="EMBL" id="CM000782">
    <property type="protein sequence ID" value="AQK78012.1"/>
    <property type="molecule type" value="Genomic_DNA"/>
</dbReference>
<accession>A0A1D6LDB1</accession>
<dbReference type="AlphaFoldDB" id="A0A1D6LDB1"/>
<protein>
    <submittedName>
        <fullName evidence="2">Uncharacterized protein</fullName>
    </submittedName>
</protein>
<name>A0A1D6LDB1_MAIZE</name>
<organism evidence="2">
    <name type="scientific">Zea mays</name>
    <name type="common">Maize</name>
    <dbReference type="NCBI Taxonomy" id="4577"/>
    <lineage>
        <taxon>Eukaryota</taxon>
        <taxon>Viridiplantae</taxon>
        <taxon>Streptophyta</taxon>
        <taxon>Embryophyta</taxon>
        <taxon>Tracheophyta</taxon>
        <taxon>Spermatophyta</taxon>
        <taxon>Magnoliopsida</taxon>
        <taxon>Liliopsida</taxon>
        <taxon>Poales</taxon>
        <taxon>Poaceae</taxon>
        <taxon>PACMAD clade</taxon>
        <taxon>Panicoideae</taxon>
        <taxon>Andropogonodae</taxon>
        <taxon>Andropogoneae</taxon>
        <taxon>Tripsacinae</taxon>
        <taxon>Zea</taxon>
    </lineage>
</organism>
<evidence type="ECO:0000313" key="2">
    <source>
        <dbReference type="EMBL" id="AQK78012.1"/>
    </source>
</evidence>
<feature type="compositionally biased region" description="Basic and acidic residues" evidence="1">
    <location>
        <begin position="17"/>
        <end position="27"/>
    </location>
</feature>
<feature type="region of interest" description="Disordered" evidence="1">
    <location>
        <begin position="16"/>
        <end position="43"/>
    </location>
</feature>
<evidence type="ECO:0000256" key="1">
    <source>
        <dbReference type="SAM" id="MobiDB-lite"/>
    </source>
</evidence>
<dbReference type="PaxDb" id="4577-AC211532.3_FGP001"/>
<sequence length="197" mass="21591">MVKVVHRNSASALSRAARADGCGRRMGGEAGDPKTIGSQHRRAPRLRDYARDDNVSAKWRTAMLQLMQPFWRLELAACVLASMLHHGSEEADGEMKRKGPTCCAVIQMFRTRKRSDDAWELGVWASTGFRHVSSARDSRVNIYSRAFILSASIYSVAAAPAEDRPCPAKPPPRSRTPVGLGVGKLSAFSDRSLVSAH</sequence>